<proteinExistence type="predicted"/>
<keyword evidence="2" id="KW-1185">Reference proteome</keyword>
<dbReference type="AlphaFoldDB" id="A0A238KF67"/>
<dbReference type="EMBL" id="FXYH01000007">
    <property type="protein sequence ID" value="SMX41469.1"/>
    <property type="molecule type" value="Genomic_DNA"/>
</dbReference>
<evidence type="ECO:0000313" key="1">
    <source>
        <dbReference type="EMBL" id="SMX41469.1"/>
    </source>
</evidence>
<evidence type="ECO:0000313" key="2">
    <source>
        <dbReference type="Proteomes" id="UP000220836"/>
    </source>
</evidence>
<organism evidence="1 2">
    <name type="scientific">Pelagimonas varians</name>
    <dbReference type="NCBI Taxonomy" id="696760"/>
    <lineage>
        <taxon>Bacteria</taxon>
        <taxon>Pseudomonadati</taxon>
        <taxon>Pseudomonadota</taxon>
        <taxon>Alphaproteobacteria</taxon>
        <taxon>Rhodobacterales</taxon>
        <taxon>Roseobacteraceae</taxon>
        <taxon>Pelagimonas</taxon>
    </lineage>
</organism>
<name>A0A238KF67_9RHOB</name>
<reference evidence="1 2" key="1">
    <citation type="submission" date="2017-05" db="EMBL/GenBank/DDBJ databases">
        <authorList>
            <person name="Song R."/>
            <person name="Chenine A.L."/>
            <person name="Ruprecht R.M."/>
        </authorList>
    </citation>
    <scope>NUCLEOTIDE SEQUENCE [LARGE SCALE GENOMIC DNA]</scope>
    <source>
        <strain evidence="1 2">CECT 8663</strain>
    </source>
</reference>
<accession>A0A238KF67</accession>
<dbReference type="RefSeq" id="WP_097804786.1">
    <property type="nucleotide sequence ID" value="NZ_FXYH01000007.1"/>
</dbReference>
<sequence>MKDATSKVPSLARVIIGGLLMHGKIETGELLAISTKMGLGGGALPRAMLDVVNAGQARALPGPSGAGQLIAGDALAMIPRPIRIRLKTAYLTTRMGVRHA</sequence>
<gene>
    <name evidence="1" type="ORF">PEV8663_02284</name>
</gene>
<dbReference type="Proteomes" id="UP000220836">
    <property type="component" value="Unassembled WGS sequence"/>
</dbReference>
<protein>
    <submittedName>
        <fullName evidence="1">Uncharacterized protein</fullName>
    </submittedName>
</protein>